<protein>
    <submittedName>
        <fullName evidence="1">Uncharacterized protein</fullName>
    </submittedName>
</protein>
<dbReference type="EMBL" id="FYAH01000002">
    <property type="protein sequence ID" value="SMY16090.1"/>
    <property type="molecule type" value="Genomic_DNA"/>
</dbReference>
<dbReference type="Proteomes" id="UP000196485">
    <property type="component" value="Unassembled WGS sequence"/>
</dbReference>
<name>A0A1Y6KV93_9GAMM</name>
<dbReference type="AlphaFoldDB" id="A0A1Y6KV93"/>
<keyword evidence="2" id="KW-1185">Reference proteome</keyword>
<reference evidence="2" key="1">
    <citation type="submission" date="2017-06" db="EMBL/GenBank/DDBJ databases">
        <authorList>
            <person name="Rodrigo-Torres L."/>
            <person name="Arahal R. D."/>
            <person name="Lucena T."/>
        </authorList>
    </citation>
    <scope>NUCLEOTIDE SEQUENCE [LARGE SCALE GENOMIC DNA]</scope>
    <source>
        <strain evidence="2">type strain: CECT 9192</strain>
    </source>
</reference>
<dbReference type="RefSeq" id="WP_087820216.1">
    <property type="nucleotide sequence ID" value="NZ_FYAH01000002.1"/>
</dbReference>
<organism evidence="1 2">
    <name type="scientific">Photobacterium aquimaris</name>
    <dbReference type="NCBI Taxonomy" id="512643"/>
    <lineage>
        <taxon>Bacteria</taxon>
        <taxon>Pseudomonadati</taxon>
        <taxon>Pseudomonadota</taxon>
        <taxon>Gammaproteobacteria</taxon>
        <taxon>Vibrionales</taxon>
        <taxon>Vibrionaceae</taxon>
        <taxon>Photobacterium</taxon>
    </lineage>
</organism>
<accession>A0A1Y6KV93</accession>
<sequence length="121" mass="13967">MRTNLTQNYVFRKFTCGLSKKDTAELCFKSVTTITRWDKGRPIPPECKRLMRIYKGMELATINPNWEGWKIKNGELTNSAGVSLRPEQILTGYALLEINSENERAFKTKIIQTARMLKNLP</sequence>
<proteinExistence type="predicted"/>
<evidence type="ECO:0000313" key="2">
    <source>
        <dbReference type="Proteomes" id="UP000196485"/>
    </source>
</evidence>
<gene>
    <name evidence="1" type="ORF">PAQU9191_01321</name>
</gene>
<evidence type="ECO:0000313" key="1">
    <source>
        <dbReference type="EMBL" id="SMY16090.1"/>
    </source>
</evidence>